<dbReference type="InterPro" id="IPR025452">
    <property type="entry name" value="DUF4218"/>
</dbReference>
<dbReference type="Proteomes" id="UP000796880">
    <property type="component" value="Unassembled WGS sequence"/>
</dbReference>
<feature type="region of interest" description="Disordered" evidence="1">
    <location>
        <begin position="181"/>
        <end position="221"/>
    </location>
</feature>
<dbReference type="AlphaFoldDB" id="A0A8K0MRJ2"/>
<organism evidence="3 4">
    <name type="scientific">Rhamnella rubrinervis</name>
    <dbReference type="NCBI Taxonomy" id="2594499"/>
    <lineage>
        <taxon>Eukaryota</taxon>
        <taxon>Viridiplantae</taxon>
        <taxon>Streptophyta</taxon>
        <taxon>Embryophyta</taxon>
        <taxon>Tracheophyta</taxon>
        <taxon>Spermatophyta</taxon>
        <taxon>Magnoliopsida</taxon>
        <taxon>eudicotyledons</taxon>
        <taxon>Gunneridae</taxon>
        <taxon>Pentapetalae</taxon>
        <taxon>rosids</taxon>
        <taxon>fabids</taxon>
        <taxon>Rosales</taxon>
        <taxon>Rhamnaceae</taxon>
        <taxon>rhamnoid group</taxon>
        <taxon>Rhamneae</taxon>
        <taxon>Rhamnella</taxon>
    </lineage>
</organism>
<feature type="compositionally biased region" description="Acidic residues" evidence="1">
    <location>
        <begin position="183"/>
        <end position="198"/>
    </location>
</feature>
<gene>
    <name evidence="3" type="ORF">FNV43_RR00575</name>
</gene>
<name>A0A8K0MRJ2_9ROSA</name>
<keyword evidence="4" id="KW-1185">Reference proteome</keyword>
<dbReference type="OrthoDB" id="1191454at2759"/>
<reference evidence="3" key="1">
    <citation type="submission" date="2020-03" db="EMBL/GenBank/DDBJ databases">
        <title>A high-quality chromosome-level genome assembly of a woody plant with both climbing and erect habits, Rhamnella rubrinervis.</title>
        <authorList>
            <person name="Lu Z."/>
            <person name="Yang Y."/>
            <person name="Zhu X."/>
            <person name="Sun Y."/>
        </authorList>
    </citation>
    <scope>NUCLEOTIDE SEQUENCE</scope>
    <source>
        <strain evidence="3">BYM</strain>
        <tissue evidence="3">Leaf</tissue>
    </source>
</reference>
<dbReference type="PANTHER" id="PTHR48451">
    <property type="entry name" value="DUF4218 DOMAIN-CONTAINING PROTEIN"/>
    <property type="match status" value="1"/>
</dbReference>
<dbReference type="EMBL" id="VOIH02000001">
    <property type="protein sequence ID" value="KAF3455932.1"/>
    <property type="molecule type" value="Genomic_DNA"/>
</dbReference>
<dbReference type="Pfam" id="PF13960">
    <property type="entry name" value="DUF4218"/>
    <property type="match status" value="1"/>
</dbReference>
<sequence>MYPIERALGTYKSYVKNKARSEGSIAEAYIVNESLTFCFMYFCDIETKFNRPERNFDDNDKVGDASIFKHRMKALHSQRAFEAIDDLYSLACKPDIRVFKYTACIVDGVRFTVKDCDDQLIIQNNDKIEEDQSTMHDAYQANNLNEFSFDIDVEVNEQQELHRVDVEPEVVQFVEPSGRVNDDDIDFINDDSESETNDENYNNENEDVQVEHDPSYDDDERSARLQFKESFMIAKLASSYEDTYPKIPFKLAENGGNYVS</sequence>
<evidence type="ECO:0000256" key="1">
    <source>
        <dbReference type="SAM" id="MobiDB-lite"/>
    </source>
</evidence>
<evidence type="ECO:0000313" key="4">
    <source>
        <dbReference type="Proteomes" id="UP000796880"/>
    </source>
</evidence>
<feature type="domain" description="DUF4218" evidence="2">
    <location>
        <begin position="1"/>
        <end position="55"/>
    </location>
</feature>
<evidence type="ECO:0000313" key="3">
    <source>
        <dbReference type="EMBL" id="KAF3455932.1"/>
    </source>
</evidence>
<evidence type="ECO:0000259" key="2">
    <source>
        <dbReference type="Pfam" id="PF13960"/>
    </source>
</evidence>
<dbReference type="PANTHER" id="PTHR48451:SF1">
    <property type="entry name" value="DUF4218 DOMAIN-CONTAINING PROTEIN"/>
    <property type="match status" value="1"/>
</dbReference>
<protein>
    <recommendedName>
        <fullName evidence="2">DUF4218 domain-containing protein</fullName>
    </recommendedName>
</protein>
<comment type="caution">
    <text evidence="3">The sequence shown here is derived from an EMBL/GenBank/DDBJ whole genome shotgun (WGS) entry which is preliminary data.</text>
</comment>
<feature type="compositionally biased region" description="Basic and acidic residues" evidence="1">
    <location>
        <begin position="209"/>
        <end position="221"/>
    </location>
</feature>
<proteinExistence type="predicted"/>
<accession>A0A8K0MRJ2</accession>